<dbReference type="Proteomes" id="UP000192247">
    <property type="component" value="Unassembled WGS sequence"/>
</dbReference>
<dbReference type="Gene3D" id="3.30.40.10">
    <property type="entry name" value="Zinc/RING finger domain, C3HC4 (zinc finger)"/>
    <property type="match status" value="1"/>
</dbReference>
<dbReference type="CDD" id="cd15543">
    <property type="entry name" value="PHD_RSF1"/>
    <property type="match status" value="1"/>
</dbReference>
<dbReference type="InParanoid" id="A0A1V9X2T5"/>
<protein>
    <recommendedName>
        <fullName evidence="6">PHD-type domain-containing protein</fullName>
    </recommendedName>
</protein>
<dbReference type="AlphaFoldDB" id="A0A1V9X2T5"/>
<dbReference type="PROSITE" id="PS01359">
    <property type="entry name" value="ZF_PHD_1"/>
    <property type="match status" value="1"/>
</dbReference>
<feature type="compositionally biased region" description="Basic residues" evidence="5">
    <location>
        <begin position="104"/>
        <end position="113"/>
    </location>
</feature>
<organism evidence="7 8">
    <name type="scientific">Tropilaelaps mercedesae</name>
    <dbReference type="NCBI Taxonomy" id="418985"/>
    <lineage>
        <taxon>Eukaryota</taxon>
        <taxon>Metazoa</taxon>
        <taxon>Ecdysozoa</taxon>
        <taxon>Arthropoda</taxon>
        <taxon>Chelicerata</taxon>
        <taxon>Arachnida</taxon>
        <taxon>Acari</taxon>
        <taxon>Parasitiformes</taxon>
        <taxon>Mesostigmata</taxon>
        <taxon>Gamasina</taxon>
        <taxon>Dermanyssoidea</taxon>
        <taxon>Laelapidae</taxon>
        <taxon>Tropilaelaps</taxon>
    </lineage>
</organism>
<keyword evidence="3" id="KW-0862">Zinc</keyword>
<dbReference type="EMBL" id="MNPL01027278">
    <property type="protein sequence ID" value="OQR67797.1"/>
    <property type="molecule type" value="Genomic_DNA"/>
</dbReference>
<evidence type="ECO:0000256" key="2">
    <source>
        <dbReference type="ARBA" id="ARBA00022771"/>
    </source>
</evidence>
<dbReference type="GO" id="GO:0031213">
    <property type="term" value="C:RSF complex"/>
    <property type="evidence" value="ECO:0007669"/>
    <property type="project" value="InterPro"/>
</dbReference>
<accession>A0A1V9X2T5</accession>
<dbReference type="GO" id="GO:0008270">
    <property type="term" value="F:zinc ion binding"/>
    <property type="evidence" value="ECO:0007669"/>
    <property type="project" value="UniProtKB-KW"/>
</dbReference>
<evidence type="ECO:0000256" key="3">
    <source>
        <dbReference type="ARBA" id="ARBA00022833"/>
    </source>
</evidence>
<keyword evidence="1" id="KW-0479">Metal-binding</keyword>
<dbReference type="STRING" id="418985.A0A1V9X2T5"/>
<dbReference type="InterPro" id="IPR011011">
    <property type="entry name" value="Znf_FYVE_PHD"/>
</dbReference>
<feature type="compositionally biased region" description="Basic and acidic residues" evidence="5">
    <location>
        <begin position="60"/>
        <end position="70"/>
    </location>
</feature>
<feature type="region of interest" description="Disordered" evidence="5">
    <location>
        <begin position="101"/>
        <end position="159"/>
    </location>
</feature>
<dbReference type="SUPFAM" id="SSF57903">
    <property type="entry name" value="FYVE/PHD zinc finger"/>
    <property type="match status" value="1"/>
</dbReference>
<dbReference type="InterPro" id="IPR028938">
    <property type="entry name" value="Rsf1-like"/>
</dbReference>
<evidence type="ECO:0000256" key="4">
    <source>
        <dbReference type="PROSITE-ProRule" id="PRU00146"/>
    </source>
</evidence>
<reference evidence="7 8" key="1">
    <citation type="journal article" date="2017" name="Gigascience">
        <title>Draft genome of the honey bee ectoparasitic mite, Tropilaelaps mercedesae, is shaped by the parasitic life history.</title>
        <authorList>
            <person name="Dong X."/>
            <person name="Armstrong S.D."/>
            <person name="Xia D."/>
            <person name="Makepeace B.L."/>
            <person name="Darby A.C."/>
            <person name="Kadowaki T."/>
        </authorList>
    </citation>
    <scope>NUCLEOTIDE SEQUENCE [LARGE SCALE GENOMIC DNA]</scope>
    <source>
        <strain evidence="7">Wuxi-XJTLU</strain>
    </source>
</reference>
<dbReference type="GO" id="GO:0045892">
    <property type="term" value="P:negative regulation of DNA-templated transcription"/>
    <property type="evidence" value="ECO:0007669"/>
    <property type="project" value="TreeGrafter"/>
</dbReference>
<dbReference type="OrthoDB" id="6483855at2759"/>
<sequence length="239" mass="27123">MSREARMLLEEAERRRAEEEAEDGDLGSRPRRSCRMRKVVEKYEIPVSEDESSKKKKRQSKADKEEEKDVVFSSVAGINAKAARKAAREMIKAQKLAHKELMRKLKGKKKRGKKGADNETEDDAMDSVEELLYGQDEEDDADRMEFGPDDEDEFACDEDIGEGTLDGEEVKKARTAQDDADACRRCAKSDHPEFILLCDTCDAGWHMNCLRPPLLVIPLGNWYCPPCEHNALITALDEK</sequence>
<dbReference type="PANTHER" id="PTHR14296">
    <property type="entry name" value="REMODELING AND SPACING FACTOR 1"/>
    <property type="match status" value="1"/>
</dbReference>
<dbReference type="GO" id="GO:0042393">
    <property type="term" value="F:histone binding"/>
    <property type="evidence" value="ECO:0007669"/>
    <property type="project" value="TreeGrafter"/>
</dbReference>
<feature type="domain" description="PHD-type" evidence="6">
    <location>
        <begin position="180"/>
        <end position="230"/>
    </location>
</feature>
<evidence type="ECO:0000256" key="5">
    <source>
        <dbReference type="SAM" id="MobiDB-lite"/>
    </source>
</evidence>
<gene>
    <name evidence="7" type="ORF">BIW11_13305</name>
</gene>
<evidence type="ECO:0000313" key="8">
    <source>
        <dbReference type="Proteomes" id="UP000192247"/>
    </source>
</evidence>
<dbReference type="PANTHER" id="PTHR14296:SF16">
    <property type="entry name" value="REMODELING AND SPACING FACTOR 1"/>
    <property type="match status" value="1"/>
</dbReference>
<feature type="compositionally biased region" description="Acidic residues" evidence="5">
    <location>
        <begin position="118"/>
        <end position="159"/>
    </location>
</feature>
<dbReference type="SMART" id="SM00249">
    <property type="entry name" value="PHD"/>
    <property type="match status" value="1"/>
</dbReference>
<dbReference type="PROSITE" id="PS50016">
    <property type="entry name" value="ZF_PHD_2"/>
    <property type="match status" value="1"/>
</dbReference>
<dbReference type="Pfam" id="PF00628">
    <property type="entry name" value="PHD"/>
    <property type="match status" value="1"/>
</dbReference>
<keyword evidence="8" id="KW-1185">Reference proteome</keyword>
<evidence type="ECO:0000313" key="7">
    <source>
        <dbReference type="EMBL" id="OQR67797.1"/>
    </source>
</evidence>
<evidence type="ECO:0000256" key="1">
    <source>
        <dbReference type="ARBA" id="ARBA00022723"/>
    </source>
</evidence>
<proteinExistence type="predicted"/>
<evidence type="ECO:0000259" key="6">
    <source>
        <dbReference type="PROSITE" id="PS50016"/>
    </source>
</evidence>
<feature type="region of interest" description="Disordered" evidence="5">
    <location>
        <begin position="1"/>
        <end position="73"/>
    </location>
</feature>
<dbReference type="InterPro" id="IPR001965">
    <property type="entry name" value="Znf_PHD"/>
</dbReference>
<dbReference type="InterPro" id="IPR019787">
    <property type="entry name" value="Znf_PHD-finger"/>
</dbReference>
<comment type="caution">
    <text evidence="7">The sequence shown here is derived from an EMBL/GenBank/DDBJ whole genome shotgun (WGS) entry which is preliminary data.</text>
</comment>
<feature type="compositionally biased region" description="Basic and acidic residues" evidence="5">
    <location>
        <begin position="1"/>
        <end position="18"/>
    </location>
</feature>
<name>A0A1V9X2T5_9ACAR</name>
<feature type="non-terminal residue" evidence="7">
    <location>
        <position position="239"/>
    </location>
</feature>
<dbReference type="InterPro" id="IPR019786">
    <property type="entry name" value="Zinc_finger_PHD-type_CS"/>
</dbReference>
<keyword evidence="2 4" id="KW-0863">Zinc-finger</keyword>
<dbReference type="InterPro" id="IPR013083">
    <property type="entry name" value="Znf_RING/FYVE/PHD"/>
</dbReference>